<comment type="caution">
    <text evidence="7">The sequence shown here is derived from an EMBL/GenBank/DDBJ whole genome shotgun (WGS) entry which is preliminary data.</text>
</comment>
<dbReference type="SUPFAM" id="SSF56176">
    <property type="entry name" value="FAD-binding/transporter-associated domain-like"/>
    <property type="match status" value="1"/>
</dbReference>
<name>X0WFT1_9ZZZZ</name>
<dbReference type="FunFam" id="3.30.70.2740:FF:000001">
    <property type="entry name" value="D-lactate dehydrogenase mitochondrial"/>
    <property type="match status" value="1"/>
</dbReference>
<sequence>MEICHKNNVVTARKAKDSAEREILWAGRKGAFSAVARLKPSYLVCDMTVPRTKLPQALAQVKQISKNYDLPIGNVFHAGDGNLHPLILFDDRNEDELERVHKAGDEIMKVCADLGGTISGEHGIGTEKRHAMHLIFSEDDLRVMRSIKEAVDPKGLCNPGKIIPQSLPEQMPVSHYPGKGVHTVAPNSNLGEKSLAFAELEKTGVVGKRVERPSSESQLQQILGQAYHEGLTVLPLGGGTALGVAGLPEEVDIVLDVTGLA</sequence>
<evidence type="ECO:0000256" key="4">
    <source>
        <dbReference type="ARBA" id="ARBA00022827"/>
    </source>
</evidence>
<dbReference type="Gene3D" id="3.30.70.2740">
    <property type="match status" value="1"/>
</dbReference>
<keyword evidence="5" id="KW-0560">Oxidoreductase</keyword>
<dbReference type="Pfam" id="PF02913">
    <property type="entry name" value="FAD-oxidase_C"/>
    <property type="match status" value="1"/>
</dbReference>
<evidence type="ECO:0000313" key="7">
    <source>
        <dbReference type="EMBL" id="GAG22032.1"/>
    </source>
</evidence>
<dbReference type="FunFam" id="1.10.45.10:FF:000001">
    <property type="entry name" value="D-lactate dehydrogenase mitochondrial"/>
    <property type="match status" value="1"/>
</dbReference>
<protein>
    <recommendedName>
        <fullName evidence="6">FAD-binding PCMH-type domain-containing protein</fullName>
    </recommendedName>
</protein>
<evidence type="ECO:0000256" key="5">
    <source>
        <dbReference type="ARBA" id="ARBA00023002"/>
    </source>
</evidence>
<dbReference type="InterPro" id="IPR016166">
    <property type="entry name" value="FAD-bd_PCMH"/>
</dbReference>
<keyword evidence="3" id="KW-0285">Flavoprotein</keyword>
<accession>X0WFT1</accession>
<dbReference type="InterPro" id="IPR016164">
    <property type="entry name" value="FAD-linked_Oxase-like_C"/>
</dbReference>
<proteinExistence type="inferred from homology"/>
<feature type="domain" description="FAD-binding PCMH-type" evidence="6">
    <location>
        <begin position="203"/>
        <end position="261"/>
    </location>
</feature>
<feature type="non-terminal residue" evidence="7">
    <location>
        <position position="261"/>
    </location>
</feature>
<organism evidence="7">
    <name type="scientific">marine sediment metagenome</name>
    <dbReference type="NCBI Taxonomy" id="412755"/>
    <lineage>
        <taxon>unclassified sequences</taxon>
        <taxon>metagenomes</taxon>
        <taxon>ecological metagenomes</taxon>
    </lineage>
</organism>
<dbReference type="InterPro" id="IPR036318">
    <property type="entry name" value="FAD-bd_PCMH-like_sf"/>
</dbReference>
<comment type="cofactor">
    <cofactor evidence="1">
        <name>FAD</name>
        <dbReference type="ChEBI" id="CHEBI:57692"/>
    </cofactor>
</comment>
<dbReference type="InterPro" id="IPR051914">
    <property type="entry name" value="FAD-linked_OxidoTrans_Type4"/>
</dbReference>
<dbReference type="SUPFAM" id="SSF55103">
    <property type="entry name" value="FAD-linked oxidases, C-terminal domain"/>
    <property type="match status" value="1"/>
</dbReference>
<dbReference type="GO" id="GO:0016491">
    <property type="term" value="F:oxidoreductase activity"/>
    <property type="evidence" value="ECO:0007669"/>
    <property type="project" value="UniProtKB-KW"/>
</dbReference>
<evidence type="ECO:0000259" key="6">
    <source>
        <dbReference type="PROSITE" id="PS51387"/>
    </source>
</evidence>
<dbReference type="PANTHER" id="PTHR42934">
    <property type="entry name" value="GLYCOLATE OXIDASE SUBUNIT GLCD"/>
    <property type="match status" value="1"/>
</dbReference>
<dbReference type="Gene3D" id="1.10.45.10">
    <property type="entry name" value="Vanillyl-alcohol Oxidase, Chain A, domain 4"/>
    <property type="match status" value="1"/>
</dbReference>
<dbReference type="PANTHER" id="PTHR42934:SF1">
    <property type="entry name" value="GLYCOLATE OXIDASE SUBUNIT GLCD"/>
    <property type="match status" value="1"/>
</dbReference>
<reference evidence="7" key="1">
    <citation type="journal article" date="2014" name="Front. Microbiol.">
        <title>High frequency of phylogenetically diverse reductive dehalogenase-homologous genes in deep subseafloor sedimentary metagenomes.</title>
        <authorList>
            <person name="Kawai M."/>
            <person name="Futagami T."/>
            <person name="Toyoda A."/>
            <person name="Takaki Y."/>
            <person name="Nishi S."/>
            <person name="Hori S."/>
            <person name="Arai W."/>
            <person name="Tsubouchi T."/>
            <person name="Morono Y."/>
            <person name="Uchiyama I."/>
            <person name="Ito T."/>
            <person name="Fujiyama A."/>
            <person name="Inagaki F."/>
            <person name="Takami H."/>
        </authorList>
    </citation>
    <scope>NUCLEOTIDE SEQUENCE</scope>
    <source>
        <strain evidence="7">Expedition CK06-06</strain>
    </source>
</reference>
<gene>
    <name evidence="7" type="ORF">S01H1_49409</name>
</gene>
<comment type="similarity">
    <text evidence="2">Belongs to the FAD-binding oxidoreductase/transferase type 4 family.</text>
</comment>
<dbReference type="EMBL" id="BARS01031783">
    <property type="protein sequence ID" value="GAG22032.1"/>
    <property type="molecule type" value="Genomic_DNA"/>
</dbReference>
<dbReference type="InterPro" id="IPR016171">
    <property type="entry name" value="Vanillyl_alc_oxidase_C-sub2"/>
</dbReference>
<dbReference type="PROSITE" id="PS51387">
    <property type="entry name" value="FAD_PCMH"/>
    <property type="match status" value="1"/>
</dbReference>
<keyword evidence="4" id="KW-0274">FAD</keyword>
<evidence type="ECO:0000256" key="1">
    <source>
        <dbReference type="ARBA" id="ARBA00001974"/>
    </source>
</evidence>
<dbReference type="InterPro" id="IPR004113">
    <property type="entry name" value="FAD-bd_oxidored_4_C"/>
</dbReference>
<dbReference type="GO" id="GO:0071949">
    <property type="term" value="F:FAD binding"/>
    <property type="evidence" value="ECO:0007669"/>
    <property type="project" value="InterPro"/>
</dbReference>
<evidence type="ECO:0000256" key="3">
    <source>
        <dbReference type="ARBA" id="ARBA00022630"/>
    </source>
</evidence>
<dbReference type="AlphaFoldDB" id="X0WFT1"/>
<evidence type="ECO:0000256" key="2">
    <source>
        <dbReference type="ARBA" id="ARBA00008000"/>
    </source>
</evidence>